<protein>
    <recommendedName>
        <fullName evidence="1">Nucleoside diphosphate kinase</fullName>
    </recommendedName>
</protein>
<keyword evidence="4" id="KW-0418">Kinase</keyword>
<dbReference type="InterPro" id="IPR036850">
    <property type="entry name" value="NDK-like_dom_sf"/>
</dbReference>
<gene>
    <name evidence="4" type="primary">YNK1</name>
    <name evidence="4" type="ORF">PhCBS80983_g00235</name>
</gene>
<feature type="compositionally biased region" description="Low complexity" evidence="2">
    <location>
        <begin position="8"/>
        <end position="33"/>
    </location>
</feature>
<reference evidence="4 5" key="1">
    <citation type="journal article" date="2019" name="Sci. Rep.">
        <title>Comparative genomics of chytrid fungi reveal insights into the obligate biotrophic and pathogenic lifestyle of Synchytrium endobioticum.</title>
        <authorList>
            <person name="van de Vossenberg B.T.L.H."/>
            <person name="Warris S."/>
            <person name="Nguyen H.D.T."/>
            <person name="van Gent-Pelzer M.P.E."/>
            <person name="Joly D.L."/>
            <person name="van de Geest H.C."/>
            <person name="Bonants P.J.M."/>
            <person name="Smith D.S."/>
            <person name="Levesque C.A."/>
            <person name="van der Lee T.A.J."/>
        </authorList>
    </citation>
    <scope>NUCLEOTIDE SEQUENCE [LARGE SCALE GENOMIC DNA]</scope>
    <source>
        <strain evidence="4 5">CBS 809.83</strain>
    </source>
</reference>
<evidence type="ECO:0000259" key="3">
    <source>
        <dbReference type="Pfam" id="PF00334"/>
    </source>
</evidence>
<feature type="compositionally biased region" description="Basic residues" evidence="2">
    <location>
        <begin position="942"/>
        <end position="954"/>
    </location>
</feature>
<dbReference type="GO" id="GO:0016301">
    <property type="term" value="F:kinase activity"/>
    <property type="evidence" value="ECO:0007669"/>
    <property type="project" value="UniProtKB-KW"/>
</dbReference>
<evidence type="ECO:0000313" key="4">
    <source>
        <dbReference type="EMBL" id="TPX62517.1"/>
    </source>
</evidence>
<dbReference type="EMBL" id="QEAQ01000002">
    <property type="protein sequence ID" value="TPX62517.1"/>
    <property type="molecule type" value="Genomic_DNA"/>
</dbReference>
<name>A0A507EGF3_9FUNG</name>
<feature type="compositionally biased region" description="Polar residues" evidence="2">
    <location>
        <begin position="165"/>
        <end position="181"/>
    </location>
</feature>
<dbReference type="InterPro" id="IPR034907">
    <property type="entry name" value="NDK-like_dom"/>
</dbReference>
<dbReference type="Proteomes" id="UP000318582">
    <property type="component" value="Unassembled WGS sequence"/>
</dbReference>
<keyword evidence="4" id="KW-0808">Transferase</keyword>
<evidence type="ECO:0000256" key="2">
    <source>
        <dbReference type="SAM" id="MobiDB-lite"/>
    </source>
</evidence>
<organism evidence="4 5">
    <name type="scientific">Powellomyces hirtus</name>
    <dbReference type="NCBI Taxonomy" id="109895"/>
    <lineage>
        <taxon>Eukaryota</taxon>
        <taxon>Fungi</taxon>
        <taxon>Fungi incertae sedis</taxon>
        <taxon>Chytridiomycota</taxon>
        <taxon>Chytridiomycota incertae sedis</taxon>
        <taxon>Chytridiomycetes</taxon>
        <taxon>Spizellomycetales</taxon>
        <taxon>Powellomycetaceae</taxon>
        <taxon>Powellomyces</taxon>
    </lineage>
</organism>
<feature type="compositionally biased region" description="Basic and acidic residues" evidence="2">
    <location>
        <begin position="253"/>
        <end position="266"/>
    </location>
</feature>
<evidence type="ECO:0000256" key="1">
    <source>
        <dbReference type="ARBA" id="ARBA00017632"/>
    </source>
</evidence>
<evidence type="ECO:0000313" key="5">
    <source>
        <dbReference type="Proteomes" id="UP000318582"/>
    </source>
</evidence>
<keyword evidence="5" id="KW-1185">Reference proteome</keyword>
<feature type="compositionally biased region" description="Basic residues" evidence="2">
    <location>
        <begin position="184"/>
        <end position="196"/>
    </location>
</feature>
<feature type="compositionally biased region" description="Basic and acidic residues" evidence="2">
    <location>
        <begin position="917"/>
        <end position="931"/>
    </location>
</feature>
<feature type="region of interest" description="Disordered" evidence="2">
    <location>
        <begin position="1"/>
        <end position="33"/>
    </location>
</feature>
<proteinExistence type="predicted"/>
<feature type="region of interest" description="Disordered" evidence="2">
    <location>
        <begin position="156"/>
        <end position="293"/>
    </location>
</feature>
<comment type="caution">
    <text evidence="4">The sequence shown here is derived from an EMBL/GenBank/DDBJ whole genome shotgun (WGS) entry which is preliminary data.</text>
</comment>
<dbReference type="Gene3D" id="3.30.70.141">
    <property type="entry name" value="Nucleoside diphosphate kinase-like domain"/>
    <property type="match status" value="1"/>
</dbReference>
<dbReference type="Pfam" id="PF00334">
    <property type="entry name" value="NDK"/>
    <property type="match status" value="1"/>
</dbReference>
<dbReference type="AlphaFoldDB" id="A0A507EGF3"/>
<feature type="region of interest" description="Disordered" evidence="2">
    <location>
        <begin position="915"/>
        <end position="974"/>
    </location>
</feature>
<accession>A0A507EGF3</accession>
<feature type="compositionally biased region" description="Polar residues" evidence="2">
    <location>
        <begin position="274"/>
        <end position="283"/>
    </location>
</feature>
<dbReference type="SUPFAM" id="SSF54919">
    <property type="entry name" value="Nucleoside diphosphate kinase, NDK"/>
    <property type="match status" value="1"/>
</dbReference>
<sequence length="1104" mass="122667">MPAGPQQSFVQSRRGFSGSRSSKSASPTSSLEASEWLGDKAFLETTSGSRRTELPVHNADLSNAAAYKTIMPTANSSFAVDFHTELARNGRRVEKELAMASRKSQQKKTDTFPLLSNNVYQSSSRNYGQYIPSSSPTFRYDRLQTLNIETLLDKMVAPSDKGNSHDSSTSPSPVTTMNADSTLKKKKKKKPKKKRSMSNIANGTNKPLEDTHPPLAPALPVAASRGSSPIAAAVAAEPGSSSSTARISANEPVSHEQQLRVKEPTRRGSFARKVTSTSVSPSGPKSGAERTSVPVVTEPTLTDHFNLVVSPMVPPSFYGSLLEEVASLGYDLDGIHRRSEYFTNLERIFKNGAWKPSTEWRDDPSSTLNFSMQLQLQRKTETPAVTATQCVALLRPLALRVAQALGMSSGEREDPGSSKVRDIFRVIRDVKPKGASPLFDSTERRLPPRDKAEGRIQRAQTFHANPELPQVAFVASRMTFAIPVLKRILDPTSGFELLGIKFLKDLNTQLAKYLTPHEVGDAMWQDSIEQISRTAVDGGGRGWLIFVVRKADALVEVDAIVDEYLKSYLSISETLKGADLGRRRRHHHAKLEAAQPLRGETLESLRLQVIVSPNVESAYQQTTIFFRDSELVPRGTRAWEDRECHPPWYLHEPHVTKTITDHAPFLSTICIIKQSSFYLFGDLLNLIKSEDFDVCGAKCTQVNMQTARRLFTREDAAKYPADKLESFFQELIGGPVAILLLQRTNAIKKWQEVIGALVKRSNASASKSLFHEGIYIAPTWNTARTHRLALFPEGPTLKLRYSRDNHEFGKTLFPTEMVTEAPICPRTLICNRRRESYHAFTEHQRELELARPVSVTSIRSDTVVSPPPSPTSTAEINPPELVCLTLLPAHLTTAETYESWGVVLKALLLRDEGDDAAGERGAEKDRGDHMSPEASTKPTRAASKRRRKQSRHQKPGQEQHAEEPVPTIKAPPPPPPRMVACRYVVCGESAIQEWRKHSGGRRTAPSAPVVPWATRLAHHEDMTVITDDAPPWQLMQRGACLAIALEVDRAERVRDIIESLPQQHRRCSTYTTTCEEACGQLPVFFGELFDSFYKIVLERKPGST</sequence>
<feature type="domain" description="Nucleoside diphosphate kinase-like" evidence="3">
    <location>
        <begin position="668"/>
        <end position="760"/>
    </location>
</feature>